<dbReference type="Proteomes" id="UP000194137">
    <property type="component" value="Chromosome"/>
</dbReference>
<dbReference type="KEGG" id="psin:CAK95_10395"/>
<proteinExistence type="predicted"/>
<dbReference type="OrthoDB" id="5243804at2"/>
<dbReference type="InterPro" id="IPR037185">
    <property type="entry name" value="EmrE-like"/>
</dbReference>
<accession>A0A1W6ZPW8</accession>
<dbReference type="AlphaFoldDB" id="A0A1W6ZPW8"/>
<dbReference type="SUPFAM" id="SSF103481">
    <property type="entry name" value="Multidrug resistance efflux transporter EmrE"/>
    <property type="match status" value="2"/>
</dbReference>
<dbReference type="EMBL" id="CP021112">
    <property type="protein sequence ID" value="ARP99448.1"/>
    <property type="molecule type" value="Genomic_DNA"/>
</dbReference>
<gene>
    <name evidence="1" type="ORF">CAK95_10395</name>
</gene>
<reference evidence="1 2" key="1">
    <citation type="submission" date="2017-05" db="EMBL/GenBank/DDBJ databases">
        <title>Full genome sequence of Pseudorhodoplanes sinuspersici.</title>
        <authorList>
            <person name="Dastgheib S.M.M."/>
            <person name="Shavandi M."/>
            <person name="Tirandaz H."/>
        </authorList>
    </citation>
    <scope>NUCLEOTIDE SEQUENCE [LARGE SCALE GENOMIC DNA]</scope>
    <source>
        <strain evidence="1 2">RIPI110</strain>
    </source>
</reference>
<dbReference type="RefSeq" id="WP_086087858.1">
    <property type="nucleotide sequence ID" value="NZ_CP021112.1"/>
</dbReference>
<sequence>MTDYGWLWIVFTVLAAAGQTVRNAAQRELTVKLGTVGATHVRFLFGFPFAVIFLLGLMLVTGASLPRPPAVFWPWIIDGMGAQIIATALMLAAMGERSFVVTIAYIKTEPVQVALFGLIFLGDTLSIGMVAAILIATAGVVVMSLKPGGAPSDSWRPTLLGLASGAMFALSAVGYRGAILSLNLSDYMMAATFTLVVGLLLQSVILSIYLMLRSPDVMRAIMQQWRPSLFAGFMGATASQFWFLAFALATAASVRTLALVEVLFAQAISTFVFGHKTSAREGLGIVLIVIGVVLLIWAH</sequence>
<protein>
    <submittedName>
        <fullName evidence="1">Multidrug DMT transporter permease</fullName>
    </submittedName>
</protein>
<name>A0A1W6ZPW8_9HYPH</name>
<keyword evidence="2" id="KW-1185">Reference proteome</keyword>
<evidence type="ECO:0000313" key="2">
    <source>
        <dbReference type="Proteomes" id="UP000194137"/>
    </source>
</evidence>
<evidence type="ECO:0000313" key="1">
    <source>
        <dbReference type="EMBL" id="ARP99448.1"/>
    </source>
</evidence>
<dbReference type="STRING" id="1235591.CAK95_10395"/>
<organism evidence="1 2">
    <name type="scientific">Pseudorhodoplanes sinuspersici</name>
    <dbReference type="NCBI Taxonomy" id="1235591"/>
    <lineage>
        <taxon>Bacteria</taxon>
        <taxon>Pseudomonadati</taxon>
        <taxon>Pseudomonadota</taxon>
        <taxon>Alphaproteobacteria</taxon>
        <taxon>Hyphomicrobiales</taxon>
        <taxon>Pseudorhodoplanes</taxon>
    </lineage>
</organism>